<feature type="domain" description="CUT" evidence="8">
    <location>
        <begin position="159"/>
        <end position="245"/>
    </location>
</feature>
<dbReference type="PANTHER" id="PTHR14057">
    <property type="entry name" value="TRANSCRIPTION FACTOR ONECUT"/>
    <property type="match status" value="1"/>
</dbReference>
<evidence type="ECO:0000256" key="1">
    <source>
        <dbReference type="ARBA" id="ARBA00004123"/>
    </source>
</evidence>
<name>E3N2A4_CAERE</name>
<dbReference type="Proteomes" id="UP000008281">
    <property type="component" value="Unassembled WGS sequence"/>
</dbReference>
<feature type="region of interest" description="Disordered" evidence="7">
    <location>
        <begin position="124"/>
        <end position="147"/>
    </location>
</feature>
<comment type="subcellular location">
    <subcellularLocation>
        <location evidence="1">Nucleus</location>
    </subcellularLocation>
</comment>
<organism evidence="10">
    <name type="scientific">Caenorhabditis remanei</name>
    <name type="common">Caenorhabditis vulgaris</name>
    <dbReference type="NCBI Taxonomy" id="31234"/>
    <lineage>
        <taxon>Eukaryota</taxon>
        <taxon>Metazoa</taxon>
        <taxon>Ecdysozoa</taxon>
        <taxon>Nematoda</taxon>
        <taxon>Chromadorea</taxon>
        <taxon>Rhabditida</taxon>
        <taxon>Rhabditina</taxon>
        <taxon>Rhabditomorpha</taxon>
        <taxon>Rhabditoidea</taxon>
        <taxon>Rhabditidae</taxon>
        <taxon>Peloderinae</taxon>
        <taxon>Caenorhabditis</taxon>
    </lineage>
</organism>
<reference evidence="9" key="1">
    <citation type="submission" date="2007-07" db="EMBL/GenBank/DDBJ databases">
        <title>PCAP assembly of the Caenorhabditis remanei genome.</title>
        <authorList>
            <consortium name="The Caenorhabditis remanei Sequencing Consortium"/>
            <person name="Wilson R.K."/>
        </authorList>
    </citation>
    <scope>NUCLEOTIDE SEQUENCE [LARGE SCALE GENOMIC DNA]</scope>
    <source>
        <strain evidence="9">PB4641</strain>
    </source>
</reference>
<evidence type="ECO:0000256" key="6">
    <source>
        <dbReference type="ARBA" id="ARBA00023242"/>
    </source>
</evidence>
<dbReference type="Pfam" id="PF02376">
    <property type="entry name" value="CUT"/>
    <property type="match status" value="2"/>
</dbReference>
<dbReference type="PROSITE" id="PS51042">
    <property type="entry name" value="CUT"/>
    <property type="match status" value="2"/>
</dbReference>
<dbReference type="InParanoid" id="E3N2A4"/>
<dbReference type="SMART" id="SM01109">
    <property type="entry name" value="CUT"/>
    <property type="match status" value="2"/>
</dbReference>
<evidence type="ECO:0000313" key="9">
    <source>
        <dbReference type="EMBL" id="EFO84078.1"/>
    </source>
</evidence>
<keyword evidence="3" id="KW-0238">DNA-binding</keyword>
<dbReference type="SUPFAM" id="SSF47413">
    <property type="entry name" value="lambda repressor-like DNA-binding domains"/>
    <property type="match status" value="2"/>
</dbReference>
<dbReference type="InterPro" id="IPR010982">
    <property type="entry name" value="Lambda_DNA-bd_dom_sf"/>
</dbReference>
<accession>E3N2A4</accession>
<evidence type="ECO:0000259" key="8">
    <source>
        <dbReference type="PROSITE" id="PS51042"/>
    </source>
</evidence>
<evidence type="ECO:0000256" key="2">
    <source>
        <dbReference type="ARBA" id="ARBA00023015"/>
    </source>
</evidence>
<evidence type="ECO:0000256" key="3">
    <source>
        <dbReference type="ARBA" id="ARBA00023125"/>
    </source>
</evidence>
<feature type="compositionally biased region" description="Polar residues" evidence="7">
    <location>
        <begin position="138"/>
        <end position="147"/>
    </location>
</feature>
<dbReference type="STRING" id="31234.E3N2A4"/>
<dbReference type="EMBL" id="DS268512">
    <property type="protein sequence ID" value="EFO84078.1"/>
    <property type="molecule type" value="Genomic_DNA"/>
</dbReference>
<dbReference type="PANTHER" id="PTHR14057:SF47">
    <property type="entry name" value="HOMEOBOX PROTEIN ONECUT"/>
    <property type="match status" value="1"/>
</dbReference>
<evidence type="ECO:0000256" key="4">
    <source>
        <dbReference type="ARBA" id="ARBA00023155"/>
    </source>
</evidence>
<sequence length="444" mass="51128">MIPIRNIHNQQSPDGMNYTLTQLTTIKYPIDTDGNSRFVRAVPVGFNEWDIVIKEEDRFEMKRTPYGSRDLPIHFAFSSETEYQNESETETIRFNGLHHKPQRCTGMNQKRNPEVQKESLLSTISPNLPKPTQPRIASLSTPPQHSPSMTVERAIEMLSKPIPSEIHVEPLKITEDIRDWMTRNSCSQGFFASNILNVCRSRFNYLLNYPGLYGILKSGKEYSVKMYNWLGMSKDERNQIMQMDLYGIRSAGKVNKVVQISKDFVDVDGGLLYLEGVKLFLIVSEPPKKISRKRPASLRSDTSSESSSPPPSPPGFTHQMITELLNKPVDFVDTKRVSAEIKEWLVESQATQEWFASTIVGRNRRTMGPAINYPRDWNDCASKGQEMFMRMHNWMKLSEMQRQEIMRQHKLKSAKYPKTTISSMKSSERSFRNAASDMIIYFNC</sequence>
<keyword evidence="6" id="KW-0539">Nucleus</keyword>
<dbReference type="GO" id="GO:0000981">
    <property type="term" value="F:DNA-binding transcription factor activity, RNA polymerase II-specific"/>
    <property type="evidence" value="ECO:0007669"/>
    <property type="project" value="TreeGrafter"/>
</dbReference>
<dbReference type="InterPro" id="IPR003350">
    <property type="entry name" value="CUT_dom"/>
</dbReference>
<evidence type="ECO:0000313" key="10">
    <source>
        <dbReference type="Proteomes" id="UP000008281"/>
    </source>
</evidence>
<gene>
    <name evidence="9" type="ORF">CRE_16952</name>
</gene>
<dbReference type="Gene3D" id="1.10.260.40">
    <property type="entry name" value="lambda repressor-like DNA-binding domains"/>
    <property type="match status" value="2"/>
</dbReference>
<keyword evidence="2" id="KW-0805">Transcription regulation</keyword>
<keyword evidence="4" id="KW-0371">Homeobox</keyword>
<proteinExistence type="predicted"/>
<protein>
    <recommendedName>
        <fullName evidence="8">CUT domain-containing protein</fullName>
    </recommendedName>
</protein>
<dbReference type="HOGENOM" id="CLU_032170_0_0_1"/>
<dbReference type="InterPro" id="IPR051649">
    <property type="entry name" value="CUT_Homeobox"/>
</dbReference>
<feature type="region of interest" description="Disordered" evidence="7">
    <location>
        <begin position="292"/>
        <end position="317"/>
    </location>
</feature>
<feature type="domain" description="CUT" evidence="8">
    <location>
        <begin position="323"/>
        <end position="410"/>
    </location>
</feature>
<keyword evidence="5" id="KW-0804">Transcription</keyword>
<evidence type="ECO:0000256" key="7">
    <source>
        <dbReference type="SAM" id="MobiDB-lite"/>
    </source>
</evidence>
<dbReference type="GO" id="GO:0005634">
    <property type="term" value="C:nucleus"/>
    <property type="evidence" value="ECO:0007669"/>
    <property type="project" value="UniProtKB-SubCell"/>
</dbReference>
<evidence type="ECO:0000256" key="5">
    <source>
        <dbReference type="ARBA" id="ARBA00023163"/>
    </source>
</evidence>
<keyword evidence="10" id="KW-1185">Reference proteome</keyword>
<dbReference type="GO" id="GO:0000978">
    <property type="term" value="F:RNA polymerase II cis-regulatory region sequence-specific DNA binding"/>
    <property type="evidence" value="ECO:0007669"/>
    <property type="project" value="TreeGrafter"/>
</dbReference>
<dbReference type="AlphaFoldDB" id="E3N2A4"/>